<protein>
    <recommendedName>
        <fullName evidence="7">Hemolysin III family channel protein</fullName>
    </recommendedName>
</protein>
<name>A0A381XB53_9ZZZZ</name>
<proteinExistence type="predicted"/>
<feature type="non-terminal residue" evidence="6">
    <location>
        <position position="1"/>
    </location>
</feature>
<feature type="transmembrane region" description="Helical" evidence="5">
    <location>
        <begin position="68"/>
        <end position="87"/>
    </location>
</feature>
<feature type="transmembrane region" description="Helical" evidence="5">
    <location>
        <begin position="219"/>
        <end position="239"/>
    </location>
</feature>
<evidence type="ECO:0000256" key="3">
    <source>
        <dbReference type="ARBA" id="ARBA00022989"/>
    </source>
</evidence>
<dbReference type="Pfam" id="PF03006">
    <property type="entry name" value="HlyIII"/>
    <property type="match status" value="1"/>
</dbReference>
<dbReference type="PANTHER" id="PTHR20855:SF3">
    <property type="entry name" value="LD03007P"/>
    <property type="match status" value="1"/>
</dbReference>
<evidence type="ECO:0008006" key="7">
    <source>
        <dbReference type="Google" id="ProtNLM"/>
    </source>
</evidence>
<feature type="transmembrane region" description="Helical" evidence="5">
    <location>
        <begin position="45"/>
        <end position="62"/>
    </location>
</feature>
<reference evidence="6" key="1">
    <citation type="submission" date="2018-05" db="EMBL/GenBank/DDBJ databases">
        <authorList>
            <person name="Lanie J.A."/>
            <person name="Ng W.-L."/>
            <person name="Kazmierczak K.M."/>
            <person name="Andrzejewski T.M."/>
            <person name="Davidsen T.M."/>
            <person name="Wayne K.J."/>
            <person name="Tettelin H."/>
            <person name="Glass J.I."/>
            <person name="Rusch D."/>
            <person name="Podicherti R."/>
            <person name="Tsui H.-C.T."/>
            <person name="Winkler M.E."/>
        </authorList>
    </citation>
    <scope>NUCLEOTIDE SEQUENCE</scope>
</reference>
<dbReference type="EMBL" id="UINC01014543">
    <property type="protein sequence ID" value="SVA61964.1"/>
    <property type="molecule type" value="Genomic_DNA"/>
</dbReference>
<dbReference type="GO" id="GO:0016020">
    <property type="term" value="C:membrane"/>
    <property type="evidence" value="ECO:0007669"/>
    <property type="project" value="UniProtKB-SubCell"/>
</dbReference>
<sequence>VTSLIESKYENEAIPDELIPEDFSPSVYRVLSNPRPKWRGRLHRIAGPLTLIAGVFLALSAPAGRERIGTAIFTAGAFAMFATSGLVHLRRWKISLLEILFRLDHAAIFLMIASGASSLALIAMDGTPAKVMLWSVWAGAGIGILLRVLPFHPPKGLMNTLFITLGCLPLVVAPSLFRAIDIFPALFIVLEGIFYVGGALMLGAQWPKLKPKVFGYHEVWHSLVVLAVAAHFGAVVLILHY</sequence>
<evidence type="ECO:0000256" key="2">
    <source>
        <dbReference type="ARBA" id="ARBA00022692"/>
    </source>
</evidence>
<gene>
    <name evidence="6" type="ORF">METZ01_LOCUS114818</name>
</gene>
<evidence type="ECO:0000256" key="4">
    <source>
        <dbReference type="ARBA" id="ARBA00023136"/>
    </source>
</evidence>
<feature type="transmembrane region" description="Helical" evidence="5">
    <location>
        <begin position="99"/>
        <end position="123"/>
    </location>
</feature>
<keyword evidence="4 5" id="KW-0472">Membrane</keyword>
<feature type="transmembrane region" description="Helical" evidence="5">
    <location>
        <begin position="161"/>
        <end position="180"/>
    </location>
</feature>
<feature type="transmembrane region" description="Helical" evidence="5">
    <location>
        <begin position="129"/>
        <end position="149"/>
    </location>
</feature>
<organism evidence="6">
    <name type="scientific">marine metagenome</name>
    <dbReference type="NCBI Taxonomy" id="408172"/>
    <lineage>
        <taxon>unclassified sequences</taxon>
        <taxon>metagenomes</taxon>
        <taxon>ecological metagenomes</taxon>
    </lineage>
</organism>
<dbReference type="InterPro" id="IPR004254">
    <property type="entry name" value="AdipoR/HlyIII-related"/>
</dbReference>
<dbReference type="AlphaFoldDB" id="A0A381XB53"/>
<feature type="transmembrane region" description="Helical" evidence="5">
    <location>
        <begin position="186"/>
        <end position="207"/>
    </location>
</feature>
<evidence type="ECO:0000256" key="1">
    <source>
        <dbReference type="ARBA" id="ARBA00004141"/>
    </source>
</evidence>
<dbReference type="PANTHER" id="PTHR20855">
    <property type="entry name" value="ADIPOR/PROGESTIN RECEPTOR-RELATED"/>
    <property type="match status" value="1"/>
</dbReference>
<evidence type="ECO:0000256" key="5">
    <source>
        <dbReference type="SAM" id="Phobius"/>
    </source>
</evidence>
<evidence type="ECO:0000313" key="6">
    <source>
        <dbReference type="EMBL" id="SVA61964.1"/>
    </source>
</evidence>
<accession>A0A381XB53</accession>
<keyword evidence="2 5" id="KW-0812">Transmembrane</keyword>
<comment type="subcellular location">
    <subcellularLocation>
        <location evidence="1">Membrane</location>
        <topology evidence="1">Multi-pass membrane protein</topology>
    </subcellularLocation>
</comment>
<keyword evidence="3 5" id="KW-1133">Transmembrane helix</keyword>